<organism evidence="2 3">
    <name type="scientific">Eumeta variegata</name>
    <name type="common">Bagworm moth</name>
    <name type="synonym">Eumeta japonica</name>
    <dbReference type="NCBI Taxonomy" id="151549"/>
    <lineage>
        <taxon>Eukaryota</taxon>
        <taxon>Metazoa</taxon>
        <taxon>Ecdysozoa</taxon>
        <taxon>Arthropoda</taxon>
        <taxon>Hexapoda</taxon>
        <taxon>Insecta</taxon>
        <taxon>Pterygota</taxon>
        <taxon>Neoptera</taxon>
        <taxon>Endopterygota</taxon>
        <taxon>Lepidoptera</taxon>
        <taxon>Glossata</taxon>
        <taxon>Ditrysia</taxon>
        <taxon>Tineoidea</taxon>
        <taxon>Psychidae</taxon>
        <taxon>Oiketicinae</taxon>
        <taxon>Eumeta</taxon>
    </lineage>
</organism>
<evidence type="ECO:0000256" key="1">
    <source>
        <dbReference type="SAM" id="MobiDB-lite"/>
    </source>
</evidence>
<accession>A0A4C1WM04</accession>
<comment type="caution">
    <text evidence="2">The sequence shown here is derived from an EMBL/GenBank/DDBJ whole genome shotgun (WGS) entry which is preliminary data.</text>
</comment>
<evidence type="ECO:0000313" key="3">
    <source>
        <dbReference type="Proteomes" id="UP000299102"/>
    </source>
</evidence>
<protein>
    <submittedName>
        <fullName evidence="2">Uncharacterized protein</fullName>
    </submittedName>
</protein>
<keyword evidence="3" id="KW-1185">Reference proteome</keyword>
<feature type="compositionally biased region" description="Basic and acidic residues" evidence="1">
    <location>
        <begin position="146"/>
        <end position="173"/>
    </location>
</feature>
<feature type="region of interest" description="Disordered" evidence="1">
    <location>
        <begin position="146"/>
        <end position="174"/>
    </location>
</feature>
<reference evidence="2 3" key="1">
    <citation type="journal article" date="2019" name="Commun. Biol.">
        <title>The bagworm genome reveals a unique fibroin gene that provides high tensile strength.</title>
        <authorList>
            <person name="Kono N."/>
            <person name="Nakamura H."/>
            <person name="Ohtoshi R."/>
            <person name="Tomita M."/>
            <person name="Numata K."/>
            <person name="Arakawa K."/>
        </authorList>
    </citation>
    <scope>NUCLEOTIDE SEQUENCE [LARGE SCALE GENOMIC DNA]</scope>
</reference>
<dbReference type="Proteomes" id="UP000299102">
    <property type="component" value="Unassembled WGS sequence"/>
</dbReference>
<evidence type="ECO:0000313" key="2">
    <source>
        <dbReference type="EMBL" id="GBP51522.1"/>
    </source>
</evidence>
<feature type="region of interest" description="Disordered" evidence="1">
    <location>
        <begin position="1"/>
        <end position="82"/>
    </location>
</feature>
<dbReference type="EMBL" id="BGZK01000582">
    <property type="protein sequence ID" value="GBP51522.1"/>
    <property type="molecule type" value="Genomic_DNA"/>
</dbReference>
<proteinExistence type="predicted"/>
<feature type="compositionally biased region" description="Basic and acidic residues" evidence="1">
    <location>
        <begin position="26"/>
        <end position="35"/>
    </location>
</feature>
<dbReference type="AlphaFoldDB" id="A0A4C1WM04"/>
<sequence length="205" mass="22980">MARRIDEDTILQLLLSDNSDEENSSESEKEDHIEGDPAYESVSEDEVSSLTQYPPPGLDVQVNDHASPSIEDQIPGTSAQERNQLIIIPSRNILRGKDKHKWSSLKSRVIKTVMSSSSSSKLRTPLAPDSEWGNSWKNLSWLRDQEDGRTKDRRERKGTRALDVSSARDKCGAERATSWPSTLVTARNRRAPLAAQRTTWLVDGP</sequence>
<gene>
    <name evidence="2" type="ORF">EVAR_44498_1</name>
</gene>
<name>A0A4C1WM04_EUMVA</name>